<keyword evidence="5" id="KW-0460">Magnesium</keyword>
<evidence type="ECO:0008006" key="9">
    <source>
        <dbReference type="Google" id="ProtNLM"/>
    </source>
</evidence>
<sequence>MNDSCDWPPPPPKDETSAEKALRLEREESAKKKSEEIDAAIEQDRVEREKRGSQRKVLLLGQSQSGKSTLLKSFQLLYAPLAFRAEAEAWRAVIYLNLVHSINILLEVVEIANIRTSRAIRQLQIRLSPLKHVLATLTQSLSSDSVRARQSADNPDIDVWRARRASGISLHSSAWRSLAKVSEPGNVSQYEVDNARNIIVACHDDILALWANEDVHKCLQDQRVALDGQASYFLAEAHRIACSDYFPTDDDILRARLETFGIEEHCIVSETVDYGQEWVWYDVEGSRSSRVWVPYFDDVQTVMFVCSLANFDLDVGDDGMNNFTECLRLWKGICENRLLAESVFFLFLNKSDLLDDKLKSGVFFGSYVEGFGHRSNDCHTVSQFYKDNFFVVHRDFSPKPRLLQMHVICAIDTLAMADIFDQTRHAILASSMERMYTL</sequence>
<feature type="binding site" evidence="4">
    <location>
        <begin position="349"/>
        <end position="352"/>
    </location>
    <ligand>
        <name>GTP</name>
        <dbReference type="ChEBI" id="CHEBI:37565"/>
    </ligand>
</feature>
<feature type="binding site" evidence="4">
    <location>
        <begin position="253"/>
        <end position="259"/>
    </location>
    <ligand>
        <name>GTP</name>
        <dbReference type="ChEBI" id="CHEBI:37565"/>
    </ligand>
</feature>
<name>A0A4S4MUG4_9APHY</name>
<dbReference type="Pfam" id="PF00503">
    <property type="entry name" value="G-alpha"/>
    <property type="match status" value="1"/>
</dbReference>
<dbReference type="GO" id="GO:0005834">
    <property type="term" value="C:heterotrimeric G-protein complex"/>
    <property type="evidence" value="ECO:0007669"/>
    <property type="project" value="TreeGrafter"/>
</dbReference>
<accession>A0A4S4MUG4</accession>
<dbReference type="FunFam" id="3.40.50.300:FF:000720">
    <property type="entry name" value="Guanine nucleotide-binding protein G(k) subunit alpha"/>
    <property type="match status" value="1"/>
</dbReference>
<dbReference type="SUPFAM" id="SSF47895">
    <property type="entry name" value="Transducin (alpha subunit), insertion domain"/>
    <property type="match status" value="1"/>
</dbReference>
<dbReference type="SUPFAM" id="SSF52540">
    <property type="entry name" value="P-loop containing nucleoside triphosphate hydrolases"/>
    <property type="match status" value="1"/>
</dbReference>
<keyword evidence="8" id="KW-1185">Reference proteome</keyword>
<keyword evidence="2 4" id="KW-0342">GTP-binding</keyword>
<gene>
    <name evidence="7" type="ORF">EUX98_g4248</name>
</gene>
<evidence type="ECO:0000256" key="2">
    <source>
        <dbReference type="ARBA" id="ARBA00023134"/>
    </source>
</evidence>
<protein>
    <recommendedName>
        <fullName evidence="9">G-alpha-domain-containing protein</fullName>
    </recommendedName>
</protein>
<feature type="binding site" evidence="5">
    <location>
        <position position="68"/>
    </location>
    <ligand>
        <name>Mg(2+)</name>
        <dbReference type="ChEBI" id="CHEBI:18420"/>
    </ligand>
</feature>
<evidence type="ECO:0000256" key="5">
    <source>
        <dbReference type="PIRSR" id="PIRSR601019-2"/>
    </source>
</evidence>
<dbReference type="GO" id="GO:0007188">
    <property type="term" value="P:adenylate cyclase-modulating G protein-coupled receptor signaling pathway"/>
    <property type="evidence" value="ECO:0007669"/>
    <property type="project" value="TreeGrafter"/>
</dbReference>
<dbReference type="Gene3D" id="1.10.400.10">
    <property type="entry name" value="GI Alpha 1, domain 2-like"/>
    <property type="match status" value="1"/>
</dbReference>
<feature type="binding site" evidence="4">
    <location>
        <position position="410"/>
    </location>
    <ligand>
        <name>GTP</name>
        <dbReference type="ChEBI" id="CHEBI:37565"/>
    </ligand>
</feature>
<dbReference type="Gene3D" id="3.40.50.300">
    <property type="entry name" value="P-loop containing nucleotide triphosphate hydrolases"/>
    <property type="match status" value="2"/>
</dbReference>
<dbReference type="SMART" id="SM00275">
    <property type="entry name" value="G_alpha"/>
    <property type="match status" value="1"/>
</dbReference>
<dbReference type="PANTHER" id="PTHR10218:SF360">
    <property type="entry name" value="GUANINE NUCLEOTIDE-BINDING PROTEIN SUBUNIT ALPHA HOMOLOG"/>
    <property type="match status" value="1"/>
</dbReference>
<dbReference type="InterPro" id="IPR011025">
    <property type="entry name" value="GproteinA_insert"/>
</dbReference>
<organism evidence="7 8">
    <name type="scientific">Antrodiella citrinella</name>
    <dbReference type="NCBI Taxonomy" id="2447956"/>
    <lineage>
        <taxon>Eukaryota</taxon>
        <taxon>Fungi</taxon>
        <taxon>Dikarya</taxon>
        <taxon>Basidiomycota</taxon>
        <taxon>Agaricomycotina</taxon>
        <taxon>Agaricomycetes</taxon>
        <taxon>Polyporales</taxon>
        <taxon>Steccherinaceae</taxon>
        <taxon>Antrodiella</taxon>
    </lineage>
</organism>
<dbReference type="InterPro" id="IPR027417">
    <property type="entry name" value="P-loop_NTPase"/>
</dbReference>
<evidence type="ECO:0000256" key="6">
    <source>
        <dbReference type="SAM" id="MobiDB-lite"/>
    </source>
</evidence>
<dbReference type="PROSITE" id="PS51882">
    <property type="entry name" value="G_ALPHA"/>
    <property type="match status" value="1"/>
</dbReference>
<dbReference type="AlphaFoldDB" id="A0A4S4MUG4"/>
<keyword evidence="5" id="KW-0479">Metal-binding</keyword>
<dbReference type="OrthoDB" id="5817230at2759"/>
<dbReference type="GO" id="GO:0001664">
    <property type="term" value="F:G protein-coupled receptor binding"/>
    <property type="evidence" value="ECO:0007669"/>
    <property type="project" value="TreeGrafter"/>
</dbReference>
<dbReference type="PANTHER" id="PTHR10218">
    <property type="entry name" value="GTP-BINDING PROTEIN ALPHA SUBUNIT"/>
    <property type="match status" value="1"/>
</dbReference>
<evidence type="ECO:0000313" key="8">
    <source>
        <dbReference type="Proteomes" id="UP000308730"/>
    </source>
</evidence>
<evidence type="ECO:0000256" key="4">
    <source>
        <dbReference type="PIRSR" id="PIRSR601019-1"/>
    </source>
</evidence>
<dbReference type="EMBL" id="SGPM01000100">
    <property type="protein sequence ID" value="THH29934.1"/>
    <property type="molecule type" value="Genomic_DNA"/>
</dbReference>
<dbReference type="GO" id="GO:0005737">
    <property type="term" value="C:cytoplasm"/>
    <property type="evidence" value="ECO:0007669"/>
    <property type="project" value="TreeGrafter"/>
</dbReference>
<comment type="caution">
    <text evidence="7">The sequence shown here is derived from an EMBL/GenBank/DDBJ whole genome shotgun (WGS) entry which is preliminary data.</text>
</comment>
<feature type="binding site" evidence="5">
    <location>
        <position position="259"/>
    </location>
    <ligand>
        <name>Mg(2+)</name>
        <dbReference type="ChEBI" id="CHEBI:18420"/>
    </ligand>
</feature>
<proteinExistence type="predicted"/>
<evidence type="ECO:0000256" key="3">
    <source>
        <dbReference type="ARBA" id="ARBA00023224"/>
    </source>
</evidence>
<dbReference type="GO" id="GO:0003924">
    <property type="term" value="F:GTPase activity"/>
    <property type="evidence" value="ECO:0007669"/>
    <property type="project" value="InterPro"/>
</dbReference>
<evidence type="ECO:0000313" key="7">
    <source>
        <dbReference type="EMBL" id="THH29934.1"/>
    </source>
</evidence>
<dbReference type="Proteomes" id="UP000308730">
    <property type="component" value="Unassembled WGS sequence"/>
</dbReference>
<dbReference type="InterPro" id="IPR001019">
    <property type="entry name" value="Gprotein_alpha_su"/>
</dbReference>
<dbReference type="PRINTS" id="PR00318">
    <property type="entry name" value="GPROTEINA"/>
</dbReference>
<reference evidence="7 8" key="1">
    <citation type="submission" date="2019-02" db="EMBL/GenBank/DDBJ databases">
        <title>Genome sequencing of the rare red list fungi Antrodiella citrinella (Flaviporus citrinellus).</title>
        <authorList>
            <person name="Buettner E."/>
            <person name="Kellner H."/>
        </authorList>
    </citation>
    <scope>NUCLEOTIDE SEQUENCE [LARGE SCALE GENOMIC DNA]</scope>
    <source>
        <strain evidence="7 8">DSM 108506</strain>
    </source>
</reference>
<dbReference type="GO" id="GO:0005525">
    <property type="term" value="F:GTP binding"/>
    <property type="evidence" value="ECO:0007669"/>
    <property type="project" value="UniProtKB-KW"/>
</dbReference>
<keyword evidence="3" id="KW-0807">Transducer</keyword>
<evidence type="ECO:0000256" key="1">
    <source>
        <dbReference type="ARBA" id="ARBA00022741"/>
    </source>
</evidence>
<feature type="region of interest" description="Disordered" evidence="6">
    <location>
        <begin position="25"/>
        <end position="48"/>
    </location>
</feature>
<dbReference type="GO" id="GO:0031683">
    <property type="term" value="F:G-protein beta/gamma-subunit complex binding"/>
    <property type="evidence" value="ECO:0007669"/>
    <property type="project" value="InterPro"/>
</dbReference>
<dbReference type="GO" id="GO:0046872">
    <property type="term" value="F:metal ion binding"/>
    <property type="evidence" value="ECO:0007669"/>
    <property type="project" value="UniProtKB-KW"/>
</dbReference>
<keyword evidence="1 4" id="KW-0547">Nucleotide-binding</keyword>